<comment type="caution">
    <text evidence="3">The sequence shown here is derived from an EMBL/GenBank/DDBJ whole genome shotgun (WGS) entry which is preliminary data.</text>
</comment>
<gene>
    <name evidence="3" type="ORF">KS419_15615</name>
</gene>
<dbReference type="PANTHER" id="PTHR43228">
    <property type="entry name" value="TWO-COMPONENT RESPONSE REGULATOR"/>
    <property type="match status" value="1"/>
</dbReference>
<dbReference type="PANTHER" id="PTHR43228:SF1">
    <property type="entry name" value="TWO-COMPONENT RESPONSE REGULATOR ARR22"/>
    <property type="match status" value="1"/>
</dbReference>
<dbReference type="Pfam" id="PF00072">
    <property type="entry name" value="Response_reg"/>
    <property type="match status" value="1"/>
</dbReference>
<dbReference type="InterPro" id="IPR052048">
    <property type="entry name" value="ST_Response_Regulator"/>
</dbReference>
<organism evidence="3 4">
    <name type="scientific">Evansella tamaricis</name>
    <dbReference type="NCBI Taxonomy" id="2069301"/>
    <lineage>
        <taxon>Bacteria</taxon>
        <taxon>Bacillati</taxon>
        <taxon>Bacillota</taxon>
        <taxon>Bacilli</taxon>
        <taxon>Bacillales</taxon>
        <taxon>Bacillaceae</taxon>
        <taxon>Evansella</taxon>
    </lineage>
</organism>
<feature type="modified residue" description="4-aspartylphosphate" evidence="1">
    <location>
        <position position="55"/>
    </location>
</feature>
<evidence type="ECO:0000259" key="2">
    <source>
        <dbReference type="PROSITE" id="PS50110"/>
    </source>
</evidence>
<reference evidence="3 4" key="1">
    <citation type="submission" date="2021-06" db="EMBL/GenBank/DDBJ databases">
        <title>Bacillus sp. RD4P76, an endophyte from a halophyte.</title>
        <authorList>
            <person name="Sun J.-Q."/>
        </authorList>
    </citation>
    <scope>NUCLEOTIDE SEQUENCE [LARGE SCALE GENOMIC DNA]</scope>
    <source>
        <strain evidence="3 4">CGMCC 1.15917</strain>
    </source>
</reference>
<dbReference type="EMBL" id="JAHQCS010000122">
    <property type="protein sequence ID" value="MBU9713159.1"/>
    <property type="molecule type" value="Genomic_DNA"/>
</dbReference>
<name>A0ABS6JHL6_9BACI</name>
<evidence type="ECO:0000313" key="4">
    <source>
        <dbReference type="Proteomes" id="UP000784880"/>
    </source>
</evidence>
<feature type="domain" description="Response regulatory" evidence="2">
    <location>
        <begin position="5"/>
        <end position="120"/>
    </location>
</feature>
<protein>
    <submittedName>
        <fullName evidence="3">Response regulator</fullName>
    </submittedName>
</protein>
<dbReference type="RefSeq" id="WP_217067330.1">
    <property type="nucleotide sequence ID" value="NZ_JAHQCS010000122.1"/>
</dbReference>
<dbReference type="Proteomes" id="UP000784880">
    <property type="component" value="Unassembled WGS sequence"/>
</dbReference>
<keyword evidence="1" id="KW-0597">Phosphoprotein</keyword>
<accession>A0ABS6JHL6</accession>
<proteinExistence type="predicted"/>
<sequence length="130" mass="14573">MVELSILVCDDSETVRKQMIEALHHIGIKTVLEACDGFEAVEMCHVNQPNIIFMDIIMPNKDGISALKEIHQIYPDIKVVMASSTSGQAHLKKSVHLGAFGFIRKPIDETTLRNIIDKYYNELTDSTSNV</sequence>
<dbReference type="InterPro" id="IPR001789">
    <property type="entry name" value="Sig_transdc_resp-reg_receiver"/>
</dbReference>
<evidence type="ECO:0000256" key="1">
    <source>
        <dbReference type="PROSITE-ProRule" id="PRU00169"/>
    </source>
</evidence>
<dbReference type="PROSITE" id="PS50110">
    <property type="entry name" value="RESPONSE_REGULATORY"/>
    <property type="match status" value="1"/>
</dbReference>
<evidence type="ECO:0000313" key="3">
    <source>
        <dbReference type="EMBL" id="MBU9713159.1"/>
    </source>
</evidence>
<keyword evidence="4" id="KW-1185">Reference proteome</keyword>
<dbReference type="SMART" id="SM00448">
    <property type="entry name" value="REC"/>
    <property type="match status" value="1"/>
</dbReference>